<evidence type="ECO:0000313" key="1">
    <source>
        <dbReference type="EMBL" id="BAG04234.1"/>
    </source>
</evidence>
<accession>B0JTD1</accession>
<organism evidence="1 2">
    <name type="scientific">Microcystis aeruginosa (strain NIES-843 / IAM M-2473)</name>
    <dbReference type="NCBI Taxonomy" id="449447"/>
    <lineage>
        <taxon>Bacteria</taxon>
        <taxon>Bacillati</taxon>
        <taxon>Cyanobacteriota</taxon>
        <taxon>Cyanophyceae</taxon>
        <taxon>Oscillatoriophycideae</taxon>
        <taxon>Chroococcales</taxon>
        <taxon>Microcystaceae</taxon>
        <taxon>Microcystis</taxon>
    </lineage>
</organism>
<dbReference type="KEGG" id="mar:MAE_44120"/>
<dbReference type="EMBL" id="AP009552">
    <property type="protein sequence ID" value="BAG04234.1"/>
    <property type="molecule type" value="Genomic_DNA"/>
</dbReference>
<dbReference type="HOGENOM" id="CLU_2666991_0_0_3"/>
<gene>
    <name evidence="1" type="ordered locus">MAE_44120</name>
</gene>
<evidence type="ECO:0000313" key="2">
    <source>
        <dbReference type="Proteomes" id="UP000001510"/>
    </source>
</evidence>
<sequence length="75" mass="8273">MKFDFLFLGEFVGIFSRLFRKDNCVGCHPNTCSIVRVSPAAYSRRADAMCCNSLGSCMSSLVSAKDSHSSLVMRI</sequence>
<dbReference type="PaxDb" id="449447-MAE_44120"/>
<dbReference type="AlphaFoldDB" id="B0JTD1"/>
<keyword evidence="2" id="KW-1185">Reference proteome</keyword>
<proteinExistence type="predicted"/>
<dbReference type="EnsemblBacteria" id="BAG04234">
    <property type="protein sequence ID" value="BAG04234"/>
    <property type="gene ID" value="MAE_44120"/>
</dbReference>
<protein>
    <submittedName>
        <fullName evidence="1">Uncharacterized protein</fullName>
    </submittedName>
</protein>
<dbReference type="STRING" id="449447.MAE_44120"/>
<reference evidence="1 2" key="1">
    <citation type="journal article" date="2007" name="DNA Res.">
        <title>Complete genomic structure of the bloom-forming toxic cyanobacterium Microcystis aeruginosa NIES-843.</title>
        <authorList>
            <person name="Kaneko T."/>
            <person name="Nakajima N."/>
            <person name="Okamoto S."/>
            <person name="Suzuki I."/>
            <person name="Tanabe Y."/>
            <person name="Tamaoki M."/>
            <person name="Nakamura Y."/>
            <person name="Kasai F."/>
            <person name="Watanabe A."/>
            <person name="Kawashima K."/>
            <person name="Kishida Y."/>
            <person name="Ono A."/>
            <person name="Shimizu Y."/>
            <person name="Takahashi C."/>
            <person name="Minami C."/>
            <person name="Fujishiro T."/>
            <person name="Kohara M."/>
            <person name="Katoh M."/>
            <person name="Nakazaki N."/>
            <person name="Nakayama S."/>
            <person name="Yamada M."/>
            <person name="Tabata S."/>
            <person name="Watanabe M.M."/>
        </authorList>
    </citation>
    <scope>NUCLEOTIDE SEQUENCE [LARGE SCALE GENOMIC DNA]</scope>
    <source>
        <strain evidence="2">NIES-843 / IAM M-247</strain>
    </source>
</reference>
<name>B0JTD1_MICAN</name>
<dbReference type="Proteomes" id="UP000001510">
    <property type="component" value="Chromosome"/>
</dbReference>